<evidence type="ECO:0000313" key="1">
    <source>
        <dbReference type="EMBL" id="GIY66493.1"/>
    </source>
</evidence>
<organism evidence="1 2">
    <name type="scientific">Caerostris extrusa</name>
    <name type="common">Bark spider</name>
    <name type="synonym">Caerostris bankana</name>
    <dbReference type="NCBI Taxonomy" id="172846"/>
    <lineage>
        <taxon>Eukaryota</taxon>
        <taxon>Metazoa</taxon>
        <taxon>Ecdysozoa</taxon>
        <taxon>Arthropoda</taxon>
        <taxon>Chelicerata</taxon>
        <taxon>Arachnida</taxon>
        <taxon>Araneae</taxon>
        <taxon>Araneomorphae</taxon>
        <taxon>Entelegynae</taxon>
        <taxon>Araneoidea</taxon>
        <taxon>Araneidae</taxon>
        <taxon>Caerostris</taxon>
    </lineage>
</organism>
<reference evidence="1 2" key="1">
    <citation type="submission" date="2021-06" db="EMBL/GenBank/DDBJ databases">
        <title>Caerostris extrusa draft genome.</title>
        <authorList>
            <person name="Kono N."/>
            <person name="Arakawa K."/>
        </authorList>
    </citation>
    <scope>NUCLEOTIDE SEQUENCE [LARGE SCALE GENOMIC DNA]</scope>
</reference>
<name>A0AAV4V8Z0_CAEEX</name>
<dbReference type="EMBL" id="BPLR01014122">
    <property type="protein sequence ID" value="GIY66493.1"/>
    <property type="molecule type" value="Genomic_DNA"/>
</dbReference>
<accession>A0AAV4V8Z0</accession>
<comment type="caution">
    <text evidence="1">The sequence shown here is derived from an EMBL/GenBank/DDBJ whole genome shotgun (WGS) entry which is preliminary data.</text>
</comment>
<sequence length="80" mass="9117">MRKVTPSPDRTEAPEKILLFLPWRPSTLSPLPGGRAKNSCSRPHLRSPRPGHLLPAHLPHFPPWWEGGFSLSREQCRENC</sequence>
<dbReference type="Proteomes" id="UP001054945">
    <property type="component" value="Unassembled WGS sequence"/>
</dbReference>
<dbReference type="AlphaFoldDB" id="A0AAV4V8Z0"/>
<evidence type="ECO:0000313" key="2">
    <source>
        <dbReference type="Proteomes" id="UP001054945"/>
    </source>
</evidence>
<proteinExistence type="predicted"/>
<protein>
    <submittedName>
        <fullName evidence="1">Uncharacterized protein</fullName>
    </submittedName>
</protein>
<keyword evidence="2" id="KW-1185">Reference proteome</keyword>
<gene>
    <name evidence="1" type="ORF">CEXT_351731</name>
</gene>